<dbReference type="InterPro" id="IPR013128">
    <property type="entry name" value="Peptidase_C1A"/>
</dbReference>
<keyword evidence="9" id="KW-0788">Thiol protease</keyword>
<sequence>MSQKTCKEACLKSIGSVCTSTMLPESVLINPTVGYTACLLRIMLIVFAATVLLLVGANADTPANCTYQDIVGNWTFYEGDRNNTGSPLCDQIGHVPAFACRKSGKPFWKTTLSTPNQDSNLGLTIIGSLAYYRTSALDHVAIEVGTVSRKVKVALLSPNVAVDEYGNKGTWTVVYNQGFEVTVNGRTFFAFSYYKQDGGNVTSICSRTFPGWSHDVTLHHWACYYGRKQGSLQSKLHRDPFASVAEWEGGISEEMHQQIVERVNSIQSSWTAKVHRPFLNYTHQHLLNLHGGKRSWLAHRPSPSLVSEESKRAVVTLPESLDWRNKDGVNYVSPVRNQGTCGSCYAFSSMGMLESRLRVRTNNQLQVTLSPQDIVSCSHLAQGCAGGFPYLIAGKYGKEFGVVEETCIPYSGRDDNCPLKTCADRHYTAEYRYVGGYYGACNEEEMLLAIQRGPIAVSFEVYEDFDDYSGGIYHYTGQVGVKTVNSFEIVNHAVLAVGYGVDNATSEKFWIVKNSWGQDWGEDGYFRIRRGTDEVGIESIAVEAEPIPY</sequence>
<dbReference type="GO" id="GO:0008239">
    <property type="term" value="F:dipeptidyl-peptidase activity"/>
    <property type="evidence" value="ECO:0007669"/>
    <property type="project" value="UniProtKB-EC"/>
</dbReference>
<gene>
    <name evidence="19" type="ORF">TCEB3V08_LOCUS2262</name>
</gene>
<keyword evidence="7" id="KW-0645">Protease</keyword>
<evidence type="ECO:0000256" key="15">
    <source>
        <dbReference type="ARBA" id="ARBA00032961"/>
    </source>
</evidence>
<keyword evidence="8" id="KW-0378">Hydrolase</keyword>
<proteinExistence type="inferred from homology"/>
<evidence type="ECO:0000256" key="2">
    <source>
        <dbReference type="ARBA" id="ARBA00001923"/>
    </source>
</evidence>
<dbReference type="Gene3D" id="3.90.70.10">
    <property type="entry name" value="Cysteine proteinases"/>
    <property type="match status" value="1"/>
</dbReference>
<keyword evidence="10" id="KW-1015">Disulfide bond</keyword>
<keyword evidence="11" id="KW-0868">Chloride</keyword>
<dbReference type="SUPFAM" id="SSF54001">
    <property type="entry name" value="Cysteine proteinases"/>
    <property type="match status" value="1"/>
</dbReference>
<evidence type="ECO:0000256" key="17">
    <source>
        <dbReference type="SAM" id="Phobius"/>
    </source>
</evidence>
<evidence type="ECO:0000256" key="3">
    <source>
        <dbReference type="ARBA" id="ARBA00008455"/>
    </source>
</evidence>
<protein>
    <recommendedName>
        <fullName evidence="6">Dipeptidyl peptidase 1</fullName>
        <ecNumber evidence="5">3.4.14.1</ecNumber>
    </recommendedName>
    <alternativeName>
        <fullName evidence="13">Cathepsin C</fullName>
    </alternativeName>
    <alternativeName>
        <fullName evidence="12">Cathepsin J</fullName>
    </alternativeName>
    <alternativeName>
        <fullName evidence="15">Dipeptidyl peptidase I</fullName>
    </alternativeName>
    <alternativeName>
        <fullName evidence="14">Dipeptidyl transferase</fullName>
    </alternativeName>
</protein>
<evidence type="ECO:0000256" key="6">
    <source>
        <dbReference type="ARBA" id="ARBA00014709"/>
    </source>
</evidence>
<comment type="subunit">
    <text evidence="4">Tetramer of heterotrimers consisting of exclusion domain, heavy- and light chains.</text>
</comment>
<dbReference type="InterPro" id="IPR000169">
    <property type="entry name" value="Pept_cys_AS"/>
</dbReference>
<feature type="transmembrane region" description="Helical" evidence="17">
    <location>
        <begin position="38"/>
        <end position="57"/>
    </location>
</feature>
<dbReference type="SMART" id="SM00645">
    <property type="entry name" value="Pept_C1"/>
    <property type="match status" value="1"/>
</dbReference>
<dbReference type="AlphaFoldDB" id="A0A7R9GSB6"/>
<dbReference type="PROSITE" id="PS00139">
    <property type="entry name" value="THIOL_PROTEASE_CYS"/>
    <property type="match status" value="1"/>
</dbReference>
<accession>A0A7R9GSB6</accession>
<keyword evidence="17" id="KW-1133">Transmembrane helix</keyword>
<dbReference type="Pfam" id="PF08773">
    <property type="entry name" value="CathepsinC_exc"/>
    <property type="match status" value="1"/>
</dbReference>
<dbReference type="EC" id="3.4.14.1" evidence="5"/>
<comment type="cofactor">
    <cofactor evidence="2">
        <name>chloride</name>
        <dbReference type="ChEBI" id="CHEBI:17996"/>
    </cofactor>
</comment>
<evidence type="ECO:0000256" key="5">
    <source>
        <dbReference type="ARBA" id="ARBA00012059"/>
    </source>
</evidence>
<evidence type="ECO:0000256" key="11">
    <source>
        <dbReference type="ARBA" id="ARBA00023214"/>
    </source>
</evidence>
<feature type="domain" description="Peptidase C1A papain C-terminal" evidence="18">
    <location>
        <begin position="317"/>
        <end position="545"/>
    </location>
</feature>
<dbReference type="InterPro" id="IPR036496">
    <property type="entry name" value="CathepsinC_exc_dom_sf"/>
</dbReference>
<evidence type="ECO:0000256" key="16">
    <source>
        <dbReference type="ARBA" id="ARBA00045556"/>
    </source>
</evidence>
<evidence type="ECO:0000313" key="19">
    <source>
        <dbReference type="EMBL" id="CAD7394335.1"/>
    </source>
</evidence>
<dbReference type="SUPFAM" id="SSF75001">
    <property type="entry name" value="Dipeptidyl peptidase I (cathepsin C), exclusion domain"/>
    <property type="match status" value="1"/>
</dbReference>
<dbReference type="InterPro" id="IPR038765">
    <property type="entry name" value="Papain-like_cys_pep_sf"/>
</dbReference>
<dbReference type="PRINTS" id="PR00705">
    <property type="entry name" value="PAPAIN"/>
</dbReference>
<name>A0A7R9GSB6_TIMCR</name>
<dbReference type="InterPro" id="IPR014882">
    <property type="entry name" value="CathepsinC_exc"/>
</dbReference>
<comment type="similarity">
    <text evidence="3">Belongs to the peptidase C1 family.</text>
</comment>
<comment type="function">
    <text evidence="16">Thiol protease. Has dipeptidylpeptidase activity. Active against a broad range of dipeptide substrates composed of both polar and hydrophobic amino acids. Proline cannot occupy the P1 position and arginine cannot occupy the P2 position of the substrate. Can act as both an exopeptidase and endopeptidase. Activates serine proteases such as elastase, cathepsin G and granzymes A and B.</text>
</comment>
<evidence type="ECO:0000256" key="4">
    <source>
        <dbReference type="ARBA" id="ARBA00011610"/>
    </source>
</evidence>
<dbReference type="GO" id="GO:0006508">
    <property type="term" value="P:proteolysis"/>
    <property type="evidence" value="ECO:0007669"/>
    <property type="project" value="UniProtKB-KW"/>
</dbReference>
<organism evidence="19">
    <name type="scientific">Timema cristinae</name>
    <name type="common">Walking stick</name>
    <dbReference type="NCBI Taxonomy" id="61476"/>
    <lineage>
        <taxon>Eukaryota</taxon>
        <taxon>Metazoa</taxon>
        <taxon>Ecdysozoa</taxon>
        <taxon>Arthropoda</taxon>
        <taxon>Hexapoda</taxon>
        <taxon>Insecta</taxon>
        <taxon>Pterygota</taxon>
        <taxon>Neoptera</taxon>
        <taxon>Polyneoptera</taxon>
        <taxon>Phasmatodea</taxon>
        <taxon>Timematodea</taxon>
        <taxon>Timematoidea</taxon>
        <taxon>Timematidae</taxon>
        <taxon>Timema</taxon>
    </lineage>
</organism>
<dbReference type="Gene3D" id="2.40.128.80">
    <property type="entry name" value="Cathepsin C, exclusion domain"/>
    <property type="match status" value="1"/>
</dbReference>
<comment type="catalytic activity">
    <reaction evidence="1">
        <text>Release of an N-terminal dipeptide, Xaa-Yaa-|-Zaa-, except when Xaa is Arg or Lys, or Yaa or Zaa is Pro.</text>
        <dbReference type="EC" id="3.4.14.1"/>
    </reaction>
</comment>
<dbReference type="InterPro" id="IPR025661">
    <property type="entry name" value="Pept_asp_AS"/>
</dbReference>
<evidence type="ECO:0000256" key="1">
    <source>
        <dbReference type="ARBA" id="ARBA00000738"/>
    </source>
</evidence>
<dbReference type="Pfam" id="PF00112">
    <property type="entry name" value="Peptidase_C1"/>
    <property type="match status" value="1"/>
</dbReference>
<evidence type="ECO:0000256" key="13">
    <source>
        <dbReference type="ARBA" id="ARBA00029779"/>
    </source>
</evidence>
<evidence type="ECO:0000256" key="9">
    <source>
        <dbReference type="ARBA" id="ARBA00022807"/>
    </source>
</evidence>
<evidence type="ECO:0000259" key="18">
    <source>
        <dbReference type="SMART" id="SM00645"/>
    </source>
</evidence>
<dbReference type="GO" id="GO:0008234">
    <property type="term" value="F:cysteine-type peptidase activity"/>
    <property type="evidence" value="ECO:0007669"/>
    <property type="project" value="UniProtKB-KW"/>
</dbReference>
<reference evidence="19" key="1">
    <citation type="submission" date="2020-11" db="EMBL/GenBank/DDBJ databases">
        <authorList>
            <person name="Tran Van P."/>
        </authorList>
    </citation>
    <scope>NUCLEOTIDE SEQUENCE</scope>
</reference>
<evidence type="ECO:0000256" key="10">
    <source>
        <dbReference type="ARBA" id="ARBA00023157"/>
    </source>
</evidence>
<keyword evidence="17" id="KW-0472">Membrane</keyword>
<dbReference type="InterPro" id="IPR000668">
    <property type="entry name" value="Peptidase_C1A_C"/>
</dbReference>
<dbReference type="PANTHER" id="PTHR12411">
    <property type="entry name" value="CYSTEINE PROTEASE FAMILY C1-RELATED"/>
    <property type="match status" value="1"/>
</dbReference>
<evidence type="ECO:0000256" key="12">
    <source>
        <dbReference type="ARBA" id="ARBA00029762"/>
    </source>
</evidence>
<evidence type="ECO:0000256" key="8">
    <source>
        <dbReference type="ARBA" id="ARBA00022801"/>
    </source>
</evidence>
<dbReference type="PROSITE" id="PS00640">
    <property type="entry name" value="THIOL_PROTEASE_ASN"/>
    <property type="match status" value="1"/>
</dbReference>
<dbReference type="PROSITE" id="PS00639">
    <property type="entry name" value="THIOL_PROTEASE_HIS"/>
    <property type="match status" value="1"/>
</dbReference>
<evidence type="ECO:0000256" key="14">
    <source>
        <dbReference type="ARBA" id="ARBA00030778"/>
    </source>
</evidence>
<keyword evidence="17" id="KW-0812">Transmembrane</keyword>
<evidence type="ECO:0000256" key="7">
    <source>
        <dbReference type="ARBA" id="ARBA00022670"/>
    </source>
</evidence>
<dbReference type="InterPro" id="IPR025660">
    <property type="entry name" value="Pept_his_AS"/>
</dbReference>
<dbReference type="EMBL" id="OC316936">
    <property type="protein sequence ID" value="CAD7394335.1"/>
    <property type="molecule type" value="Genomic_DNA"/>
</dbReference>